<evidence type="ECO:0000256" key="2">
    <source>
        <dbReference type="PROSITE-ProRule" id="PRU00252"/>
    </source>
</evidence>
<gene>
    <name evidence="3" type="ORF">BFAG_00760</name>
</gene>
<protein>
    <recommendedName>
        <fullName evidence="5">Single-strand binding family protein</fullName>
    </recommendedName>
</protein>
<dbReference type="Gene3D" id="2.40.50.140">
    <property type="entry name" value="Nucleic acid-binding proteins"/>
    <property type="match status" value="1"/>
</dbReference>
<dbReference type="Proteomes" id="UP000005101">
    <property type="component" value="Unassembled WGS sequence"/>
</dbReference>
<evidence type="ECO:0000313" key="3">
    <source>
        <dbReference type="EMBL" id="EFR52066.1"/>
    </source>
</evidence>
<evidence type="ECO:0000313" key="4">
    <source>
        <dbReference type="Proteomes" id="UP000005101"/>
    </source>
</evidence>
<evidence type="ECO:0000256" key="1">
    <source>
        <dbReference type="ARBA" id="ARBA00023125"/>
    </source>
</evidence>
<organism evidence="3 4">
    <name type="scientific">Bacteroides fragilis 3_1_12</name>
    <dbReference type="NCBI Taxonomy" id="457424"/>
    <lineage>
        <taxon>Bacteria</taxon>
        <taxon>Pseudomonadati</taxon>
        <taxon>Bacteroidota</taxon>
        <taxon>Bacteroidia</taxon>
        <taxon>Bacteroidales</taxon>
        <taxon>Bacteroidaceae</taxon>
        <taxon>Bacteroides</taxon>
    </lineage>
</organism>
<dbReference type="PROSITE" id="PS50935">
    <property type="entry name" value="SSB"/>
    <property type="match status" value="1"/>
</dbReference>
<name>A0ABN0BGI5_BACFG</name>
<evidence type="ECO:0008006" key="5">
    <source>
        <dbReference type="Google" id="ProtNLM"/>
    </source>
</evidence>
<dbReference type="InterPro" id="IPR000424">
    <property type="entry name" value="Primosome_PriB/ssb"/>
</dbReference>
<keyword evidence="1 2" id="KW-0238">DNA-binding</keyword>
<accession>A0ABN0BGI5</accession>
<proteinExistence type="predicted"/>
<dbReference type="InterPro" id="IPR012340">
    <property type="entry name" value="NA-bd_OB-fold"/>
</dbReference>
<reference evidence="3 4" key="1">
    <citation type="submission" date="2008-12" db="EMBL/GenBank/DDBJ databases">
        <title>Annotation of Bacteroides fragilis strain 3_1_12.</title>
        <authorList>
            <consortium name="The Broad Institute Genome Sequencing Platform"/>
            <person name="Ward D."/>
            <person name="Young S.K."/>
            <person name="Kodira C.D."/>
            <person name="Zeng Q."/>
            <person name="Koehrsen M."/>
            <person name="Alvarado L."/>
            <person name="Berlin A."/>
            <person name="Borenstein D."/>
            <person name="Chen Z."/>
            <person name="Engels R."/>
            <person name="Freedman E."/>
            <person name="Gellesch M."/>
            <person name="Goldberg J."/>
            <person name="Griggs A."/>
            <person name="Gujja S."/>
            <person name="Heiman D."/>
            <person name="Hepburn T."/>
            <person name="Howarth C."/>
            <person name="Jen D."/>
            <person name="Larson L."/>
            <person name="Lewis B."/>
            <person name="Mehta T."/>
            <person name="Park D."/>
            <person name="Pearson M."/>
            <person name="Roberts A."/>
            <person name="Saif S."/>
            <person name="Shea T."/>
            <person name="Shenoy N."/>
            <person name="Sisk P."/>
            <person name="Stolte C."/>
            <person name="Sykes S."/>
            <person name="Walk T."/>
            <person name="White J."/>
            <person name="Yandava C."/>
            <person name="Allen-Vercoe E."/>
            <person name="Strauss J."/>
            <person name="Ambrose C."/>
            <person name="Lander E."/>
            <person name="Nusbaum C."/>
            <person name="Galagan J."/>
            <person name="Birren B."/>
        </authorList>
    </citation>
    <scope>NUCLEOTIDE SEQUENCE [LARGE SCALE GENOMIC DNA]</scope>
    <source>
        <strain evidence="3 4">3_1_12</strain>
    </source>
</reference>
<dbReference type="EMBL" id="EQ973213">
    <property type="protein sequence ID" value="EFR52066.1"/>
    <property type="molecule type" value="Genomic_DNA"/>
</dbReference>
<sequence length="217" mass="24632">MSDGICVSLKDKSKMIKCNVTVCGTIGRNASARTNKEGNSFLSFPLRVTIPDRDGQNEVIEISVSKDGSQEEASGYRNGSHVEITGTLFLKRRGDKLYFNLFADRIDPVASDTADFLKGDMAFRGKVGKNIEERKDRNDKPYTMFSAFSIKKVDENFEYQWVRFFCFDRQREEWLQPGVKVEAKGELTVSVHNGKPDISCRVEELMQYVPESDNSNQ</sequence>
<keyword evidence="4" id="KW-1185">Reference proteome</keyword>